<keyword evidence="7 8" id="KW-0961">Cell wall biogenesis/degradation</keyword>
<dbReference type="Gene3D" id="3.90.190.20">
    <property type="entry name" value="Mur ligase, C-terminal domain"/>
    <property type="match status" value="1"/>
</dbReference>
<dbReference type="Gene3D" id="3.40.1190.10">
    <property type="entry name" value="Mur-like, catalytic domain"/>
    <property type="match status" value="1"/>
</dbReference>
<evidence type="ECO:0000256" key="7">
    <source>
        <dbReference type="HAMAP-Rule" id="MF_00639"/>
    </source>
</evidence>
<dbReference type="Pfam" id="PF21799">
    <property type="entry name" value="MurD-like_N"/>
    <property type="match status" value="1"/>
</dbReference>
<dbReference type="Pfam" id="PF02875">
    <property type="entry name" value="Mur_ligase_C"/>
    <property type="match status" value="1"/>
</dbReference>
<keyword evidence="7 8" id="KW-0133">Cell shape</keyword>
<dbReference type="NCBIfam" id="TIGR01087">
    <property type="entry name" value="murD"/>
    <property type="match status" value="1"/>
</dbReference>
<dbReference type="InterPro" id="IPR004101">
    <property type="entry name" value="Mur_ligase_C"/>
</dbReference>
<dbReference type="InterPro" id="IPR005762">
    <property type="entry name" value="MurD"/>
</dbReference>
<dbReference type="SUPFAM" id="SSF51984">
    <property type="entry name" value="MurCD N-terminal domain"/>
    <property type="match status" value="1"/>
</dbReference>
<evidence type="ECO:0000259" key="9">
    <source>
        <dbReference type="Pfam" id="PF02875"/>
    </source>
</evidence>
<keyword evidence="6 7" id="KW-0067">ATP-binding</keyword>
<comment type="similarity">
    <text evidence="7">Belongs to the MurCDEF family.</text>
</comment>
<evidence type="ECO:0000313" key="12">
    <source>
        <dbReference type="Proteomes" id="UP001269375"/>
    </source>
</evidence>
<dbReference type="SUPFAM" id="SSF53623">
    <property type="entry name" value="MurD-like peptide ligases, catalytic domain"/>
    <property type="match status" value="1"/>
</dbReference>
<accession>A0ABU1GW15</accession>
<dbReference type="Proteomes" id="UP001269375">
    <property type="component" value="Unassembled WGS sequence"/>
</dbReference>
<dbReference type="PANTHER" id="PTHR43692">
    <property type="entry name" value="UDP-N-ACETYLMURAMOYLALANINE--D-GLUTAMATE LIGASE"/>
    <property type="match status" value="1"/>
</dbReference>
<dbReference type="Pfam" id="PF08245">
    <property type="entry name" value="Mur_ligase_M"/>
    <property type="match status" value="1"/>
</dbReference>
<comment type="function">
    <text evidence="7 8">Cell wall formation. Catalyzes the addition of glutamate to the nucleotide precursor UDP-N-acetylmuramoyl-L-alanine (UMA).</text>
</comment>
<keyword evidence="7 8" id="KW-0132">Cell division</keyword>
<dbReference type="InterPro" id="IPR036615">
    <property type="entry name" value="Mur_ligase_C_dom_sf"/>
</dbReference>
<gene>
    <name evidence="7 11" type="primary">murD</name>
    <name evidence="11" type="ORF">QC825_06650</name>
</gene>
<evidence type="ECO:0000313" key="11">
    <source>
        <dbReference type="EMBL" id="MDR5895746.1"/>
    </source>
</evidence>
<dbReference type="GO" id="GO:0008764">
    <property type="term" value="F:UDP-N-acetylmuramoylalanine-D-glutamate ligase activity"/>
    <property type="evidence" value="ECO:0007669"/>
    <property type="project" value="UniProtKB-EC"/>
</dbReference>
<keyword evidence="3 7" id="KW-0963">Cytoplasm</keyword>
<evidence type="ECO:0000256" key="8">
    <source>
        <dbReference type="RuleBase" id="RU003664"/>
    </source>
</evidence>
<keyword evidence="4 7" id="KW-0436">Ligase</keyword>
<keyword evidence="12" id="KW-1185">Reference proteome</keyword>
<feature type="domain" description="Mur ligase central" evidence="10">
    <location>
        <begin position="114"/>
        <end position="282"/>
    </location>
</feature>
<evidence type="ECO:0000256" key="1">
    <source>
        <dbReference type="ARBA" id="ARBA00004496"/>
    </source>
</evidence>
<proteinExistence type="inferred from homology"/>
<reference evidence="11 12" key="1">
    <citation type="submission" date="2023-04" db="EMBL/GenBank/DDBJ databases">
        <title>A long-awaited taxogenomic arrangement of the family Halomonadaceae.</title>
        <authorList>
            <person name="De La Haba R."/>
            <person name="Chuvochina M."/>
            <person name="Wittouck S."/>
            <person name="Arahal D.R."/>
            <person name="Sanchez-Porro C."/>
            <person name="Hugenholtz P."/>
            <person name="Ventosa A."/>
        </authorList>
    </citation>
    <scope>NUCLEOTIDE SEQUENCE [LARGE SCALE GENOMIC DNA]</scope>
    <source>
        <strain evidence="11 12">DSM 22428</strain>
    </source>
</reference>
<dbReference type="PANTHER" id="PTHR43692:SF1">
    <property type="entry name" value="UDP-N-ACETYLMURAMOYLALANINE--D-GLUTAMATE LIGASE"/>
    <property type="match status" value="1"/>
</dbReference>
<protein>
    <recommendedName>
        <fullName evidence="7 8">UDP-N-acetylmuramoylalanine--D-glutamate ligase</fullName>
        <ecNumber evidence="7 8">6.3.2.9</ecNumber>
    </recommendedName>
    <alternativeName>
        <fullName evidence="7">D-glutamic acid-adding enzyme</fullName>
    </alternativeName>
    <alternativeName>
        <fullName evidence="7">UDP-N-acetylmuramoyl-L-alanyl-D-glutamate synthetase</fullName>
    </alternativeName>
</protein>
<organism evidence="11 12">
    <name type="scientific">Larsenimonas suaedae</name>
    <dbReference type="NCBI Taxonomy" id="1851019"/>
    <lineage>
        <taxon>Bacteria</taxon>
        <taxon>Pseudomonadati</taxon>
        <taxon>Pseudomonadota</taxon>
        <taxon>Gammaproteobacteria</taxon>
        <taxon>Oceanospirillales</taxon>
        <taxon>Halomonadaceae</taxon>
        <taxon>Larsenimonas</taxon>
    </lineage>
</organism>
<dbReference type="EC" id="6.3.2.9" evidence="7 8"/>
<evidence type="ECO:0000259" key="10">
    <source>
        <dbReference type="Pfam" id="PF08245"/>
    </source>
</evidence>
<dbReference type="Gene3D" id="3.40.50.720">
    <property type="entry name" value="NAD(P)-binding Rossmann-like Domain"/>
    <property type="match status" value="1"/>
</dbReference>
<evidence type="ECO:0000256" key="6">
    <source>
        <dbReference type="ARBA" id="ARBA00022840"/>
    </source>
</evidence>
<evidence type="ECO:0000256" key="2">
    <source>
        <dbReference type="ARBA" id="ARBA00004752"/>
    </source>
</evidence>
<feature type="domain" description="Mur ligase C-terminal" evidence="9">
    <location>
        <begin position="305"/>
        <end position="420"/>
    </location>
</feature>
<comment type="pathway">
    <text evidence="2 7 8">Cell wall biogenesis; peptidoglycan biosynthesis.</text>
</comment>
<dbReference type="InterPro" id="IPR013221">
    <property type="entry name" value="Mur_ligase_cen"/>
</dbReference>
<comment type="subcellular location">
    <subcellularLocation>
        <location evidence="1 7 8">Cytoplasm</location>
    </subcellularLocation>
</comment>
<dbReference type="HAMAP" id="MF_00639">
    <property type="entry name" value="MurD"/>
    <property type="match status" value="1"/>
</dbReference>
<dbReference type="InterPro" id="IPR036565">
    <property type="entry name" value="Mur-like_cat_sf"/>
</dbReference>
<keyword evidence="5 7" id="KW-0547">Nucleotide-binding</keyword>
<sequence>MEHAVSVDGKTVVVGLGVSGLAIARHLRRQGEPFVMADTRLVPPGRDAFRSEFPEVPLLTGPLEALSLERAREVVISPGVAPTTPGLPAHVIGELTLFARARRACGRSTRLIAITGSNAKSTVTTLVGEMACAVGGRVGVGGNLGRAALDLFEDADTYVLELSSFQLETTADLGADVACYLNLSEDHLDRHATMAGYNAAKQRIFESATQAVVNRDDALTAPARELSCRVFTTQVPSSNEWGLSLHEGELWLMHGARPLMAASQVRLQGQHNLSNALAALAIGDAMGWPVETMCEVLATFKGLPHRMELVTERQGVRWINDSKGTNVGATLAAIRGLLPALAGRLIVLAGGVGKGADFSPLASAFDGRGEVIAFGRDRALLADALSPAVPVEVVDDLASAHERARCRASPGDVVLLSPACASLDQFDNFERRGEAFRALVLEGDNDGT</sequence>
<comment type="caution">
    <text evidence="11">The sequence shown here is derived from an EMBL/GenBank/DDBJ whole genome shotgun (WGS) entry which is preliminary data.</text>
</comment>
<evidence type="ECO:0000256" key="5">
    <source>
        <dbReference type="ARBA" id="ARBA00022741"/>
    </source>
</evidence>
<feature type="binding site" evidence="7">
    <location>
        <begin position="116"/>
        <end position="122"/>
    </location>
    <ligand>
        <name>ATP</name>
        <dbReference type="ChEBI" id="CHEBI:30616"/>
    </ligand>
</feature>
<dbReference type="EMBL" id="JARWAO010000003">
    <property type="protein sequence ID" value="MDR5895746.1"/>
    <property type="molecule type" value="Genomic_DNA"/>
</dbReference>
<evidence type="ECO:0000256" key="3">
    <source>
        <dbReference type="ARBA" id="ARBA00022490"/>
    </source>
</evidence>
<comment type="catalytic activity">
    <reaction evidence="7 8">
        <text>UDP-N-acetyl-alpha-D-muramoyl-L-alanine + D-glutamate + ATP = UDP-N-acetyl-alpha-D-muramoyl-L-alanyl-D-glutamate + ADP + phosphate + H(+)</text>
        <dbReference type="Rhea" id="RHEA:16429"/>
        <dbReference type="ChEBI" id="CHEBI:15378"/>
        <dbReference type="ChEBI" id="CHEBI:29986"/>
        <dbReference type="ChEBI" id="CHEBI:30616"/>
        <dbReference type="ChEBI" id="CHEBI:43474"/>
        <dbReference type="ChEBI" id="CHEBI:83898"/>
        <dbReference type="ChEBI" id="CHEBI:83900"/>
        <dbReference type="ChEBI" id="CHEBI:456216"/>
        <dbReference type="EC" id="6.3.2.9"/>
    </reaction>
</comment>
<dbReference type="RefSeq" id="WP_251589579.1">
    <property type="nucleotide sequence ID" value="NZ_JAMLJI010000001.1"/>
</dbReference>
<name>A0ABU1GW15_9GAMM</name>
<evidence type="ECO:0000256" key="4">
    <source>
        <dbReference type="ARBA" id="ARBA00022598"/>
    </source>
</evidence>
<keyword evidence="7 8" id="KW-0573">Peptidoglycan synthesis</keyword>
<dbReference type="SUPFAM" id="SSF53244">
    <property type="entry name" value="MurD-like peptide ligases, peptide-binding domain"/>
    <property type="match status" value="1"/>
</dbReference>
<keyword evidence="7 8" id="KW-0131">Cell cycle</keyword>